<name>A0AA35SF88_GEOBA</name>
<protein>
    <submittedName>
        <fullName evidence="1">Uncharacterized protein</fullName>
    </submittedName>
</protein>
<organism evidence="1 2">
    <name type="scientific">Geodia barretti</name>
    <name type="common">Barrett's horny sponge</name>
    <dbReference type="NCBI Taxonomy" id="519541"/>
    <lineage>
        <taxon>Eukaryota</taxon>
        <taxon>Metazoa</taxon>
        <taxon>Porifera</taxon>
        <taxon>Demospongiae</taxon>
        <taxon>Heteroscleromorpha</taxon>
        <taxon>Tetractinellida</taxon>
        <taxon>Astrophorina</taxon>
        <taxon>Geodiidae</taxon>
        <taxon>Geodia</taxon>
    </lineage>
</organism>
<evidence type="ECO:0000313" key="1">
    <source>
        <dbReference type="EMBL" id="CAI8027531.1"/>
    </source>
</evidence>
<sequence>MSDCWTEDPNGRPSFFHLVSTISDRLESIAGYLDVGSMLLSVGRSGILEYDHLSPGQMEMENEHLNPVVIISDEDAN</sequence>
<accession>A0AA35SF88</accession>
<gene>
    <name evidence="1" type="ORF">GBAR_LOCUS15737</name>
</gene>
<reference evidence="1" key="1">
    <citation type="submission" date="2023-03" db="EMBL/GenBank/DDBJ databases">
        <authorList>
            <person name="Steffen K."/>
            <person name="Cardenas P."/>
        </authorList>
    </citation>
    <scope>NUCLEOTIDE SEQUENCE</scope>
</reference>
<keyword evidence="2" id="KW-1185">Reference proteome</keyword>
<dbReference type="EMBL" id="CASHTH010002285">
    <property type="protein sequence ID" value="CAI8027531.1"/>
    <property type="molecule type" value="Genomic_DNA"/>
</dbReference>
<dbReference type="AlphaFoldDB" id="A0AA35SF88"/>
<proteinExistence type="predicted"/>
<comment type="caution">
    <text evidence="1">The sequence shown here is derived from an EMBL/GenBank/DDBJ whole genome shotgun (WGS) entry which is preliminary data.</text>
</comment>
<evidence type="ECO:0000313" key="2">
    <source>
        <dbReference type="Proteomes" id="UP001174909"/>
    </source>
</evidence>
<dbReference type="Proteomes" id="UP001174909">
    <property type="component" value="Unassembled WGS sequence"/>
</dbReference>